<dbReference type="Pfam" id="PF01370">
    <property type="entry name" value="Epimerase"/>
    <property type="match status" value="1"/>
</dbReference>
<protein>
    <submittedName>
        <fullName evidence="2">Unannotated protein</fullName>
    </submittedName>
</protein>
<sequence length="314" mass="34526">MTNVLIVGGAGYVGGFLTDLTVESGHEVRVFDKLLYEDAYLKEVDFRFGDILDRAALKPHLDWADTVVWLAAVVGDPACALNPELTINTNVNSLKNLVADYSGRIIFLSTCSIYGAQSGLLTEESPFDPLSLYAESKIAAEKVLLAAPNETLIFRLGTLFGLSDTYSRIRVDLVLNVLTIRAVQEGHMSVFGGQQYRPLLHVRDVATAVVPQIDSKATGVYNLHAENMTIIQLAERIKKLVPTSTIEITESSFQDARNYMVSSEKAASELGFQPKWTVEDGIAEIRDTISAKRIPKVNIPRFSNVAALQSQFDN</sequence>
<dbReference type="PANTHER" id="PTHR43245:SF23">
    <property type="entry name" value="NAD(P)-BINDING DOMAIN-CONTAINING PROTEIN"/>
    <property type="match status" value="1"/>
</dbReference>
<dbReference type="PANTHER" id="PTHR43245">
    <property type="entry name" value="BIFUNCTIONAL POLYMYXIN RESISTANCE PROTEIN ARNA"/>
    <property type="match status" value="1"/>
</dbReference>
<dbReference type="InterPro" id="IPR001509">
    <property type="entry name" value="Epimerase_deHydtase"/>
</dbReference>
<evidence type="ECO:0000313" key="2">
    <source>
        <dbReference type="EMBL" id="CAB4629941.1"/>
    </source>
</evidence>
<dbReference type="SUPFAM" id="SSF51735">
    <property type="entry name" value="NAD(P)-binding Rossmann-fold domains"/>
    <property type="match status" value="1"/>
</dbReference>
<dbReference type="AlphaFoldDB" id="A0A6J6IZ89"/>
<proteinExistence type="predicted"/>
<name>A0A6J6IZ89_9ZZZZ</name>
<accession>A0A6J6IZ89</accession>
<evidence type="ECO:0000259" key="1">
    <source>
        <dbReference type="Pfam" id="PF01370"/>
    </source>
</evidence>
<dbReference type="InterPro" id="IPR050177">
    <property type="entry name" value="Lipid_A_modif_metabolic_enz"/>
</dbReference>
<dbReference type="Gene3D" id="3.40.50.720">
    <property type="entry name" value="NAD(P)-binding Rossmann-like Domain"/>
    <property type="match status" value="1"/>
</dbReference>
<dbReference type="CDD" id="cd08946">
    <property type="entry name" value="SDR_e"/>
    <property type="match status" value="1"/>
</dbReference>
<dbReference type="EMBL" id="CAEZVT010000007">
    <property type="protein sequence ID" value="CAB4629941.1"/>
    <property type="molecule type" value="Genomic_DNA"/>
</dbReference>
<gene>
    <name evidence="2" type="ORF">UFOPK2131_00210</name>
</gene>
<feature type="domain" description="NAD-dependent epimerase/dehydratase" evidence="1">
    <location>
        <begin position="4"/>
        <end position="222"/>
    </location>
</feature>
<organism evidence="2">
    <name type="scientific">freshwater metagenome</name>
    <dbReference type="NCBI Taxonomy" id="449393"/>
    <lineage>
        <taxon>unclassified sequences</taxon>
        <taxon>metagenomes</taxon>
        <taxon>ecological metagenomes</taxon>
    </lineage>
</organism>
<dbReference type="InterPro" id="IPR036291">
    <property type="entry name" value="NAD(P)-bd_dom_sf"/>
</dbReference>
<reference evidence="2" key="1">
    <citation type="submission" date="2020-05" db="EMBL/GenBank/DDBJ databases">
        <authorList>
            <person name="Chiriac C."/>
            <person name="Salcher M."/>
            <person name="Ghai R."/>
            <person name="Kavagutti S V."/>
        </authorList>
    </citation>
    <scope>NUCLEOTIDE SEQUENCE</scope>
</reference>